<name>A0A4P6XS07_9ASCO</name>
<sequence length="539" mass="63221">MDTLSASKNNVALRSMFREIIRGLRKIRDKLPILQKADNSSTEFLKEVEKAAIDRIQYRDYLLSEIRHTLIQKFSSKPKNIKDHAWHTRLWHGHNLAQTLNEIHSHPTQPRAWSNLVEIVLEERQSQFQKNKWTLDYRAHKKEIDESHMKEMTPLQAKQLLSRQAKKPEKASFKTDKDYRKALKESEENAQWVVRNYLKRLQLSGKIPNPYKLPYVSENMHEKALELPKLHNVLPGSTKAAVMETAYNMTYIECILKPEIEYLLNKRHYLDKYQEIVNTKGPTKVQVRKTLAGIMQAHFIRSPLKDEKRLEELAIDVKRLTRAIRKQFVWNLGLSQSEHLTERKIGEGYAVRGSRGYSMDEVMHTRAYLENLVSQEAEWEYSMKIEELKAKYGPNALQDNRITSQLDKLRQQMKQGWFEPLDIASKDIDDEVELFFVKYKITDTSPIWQRRDALQTRMDERYEKTSQKLGKLIKLLERDQVHAHSDLFHPSTSKGSATVREMPERGRIGTGKSLGDYLEEVGLNGYKMGYKFRKKLNIA</sequence>
<accession>A0A4P6XS07</accession>
<proteinExistence type="predicted"/>
<dbReference type="EMBL" id="CP034459">
    <property type="protein sequence ID" value="QBM89146.1"/>
    <property type="molecule type" value="Genomic_DNA"/>
</dbReference>
<dbReference type="Proteomes" id="UP000292447">
    <property type="component" value="Chromosome IV"/>
</dbReference>
<keyword evidence="3" id="KW-1185">Reference proteome</keyword>
<feature type="region of interest" description="Disordered" evidence="1">
    <location>
        <begin position="486"/>
        <end position="507"/>
    </location>
</feature>
<gene>
    <name evidence="2" type="ORF">METSCH_D02070</name>
</gene>
<evidence type="ECO:0000313" key="3">
    <source>
        <dbReference type="Proteomes" id="UP000292447"/>
    </source>
</evidence>
<organism evidence="2 3">
    <name type="scientific">Metschnikowia aff. pulcherrima</name>
    <dbReference type="NCBI Taxonomy" id="2163413"/>
    <lineage>
        <taxon>Eukaryota</taxon>
        <taxon>Fungi</taxon>
        <taxon>Dikarya</taxon>
        <taxon>Ascomycota</taxon>
        <taxon>Saccharomycotina</taxon>
        <taxon>Pichiomycetes</taxon>
        <taxon>Metschnikowiaceae</taxon>
        <taxon>Metschnikowia</taxon>
    </lineage>
</organism>
<reference evidence="3" key="1">
    <citation type="submission" date="2019-03" db="EMBL/GenBank/DDBJ databases">
        <title>Snf2 controls pulcherriminic acid biosynthesis and connects pigmentation and antifungal activity of the yeast Metschnikowia pulcherrima.</title>
        <authorList>
            <person name="Gore-Lloyd D."/>
            <person name="Sumann I."/>
            <person name="Brachmann A.O."/>
            <person name="Schneeberger K."/>
            <person name="Ortiz-Merino R.A."/>
            <person name="Moreno-Beltran M."/>
            <person name="Schlaefli M."/>
            <person name="Kirner P."/>
            <person name="Santos Kron A."/>
            <person name="Wolfe K.H."/>
            <person name="Piel J."/>
            <person name="Ahrens C.H."/>
            <person name="Henk D."/>
            <person name="Freimoser F.M."/>
        </authorList>
    </citation>
    <scope>NUCLEOTIDE SEQUENCE [LARGE SCALE GENOMIC DNA]</scope>
    <source>
        <strain evidence="3">APC 1.2</strain>
    </source>
</reference>
<dbReference type="AlphaFoldDB" id="A0A4P6XS07"/>
<protein>
    <submittedName>
        <fullName evidence="2">Uncharacterized protein</fullName>
    </submittedName>
</protein>
<evidence type="ECO:0000313" key="2">
    <source>
        <dbReference type="EMBL" id="QBM89146.1"/>
    </source>
</evidence>
<evidence type="ECO:0000256" key="1">
    <source>
        <dbReference type="SAM" id="MobiDB-lite"/>
    </source>
</evidence>